<reference evidence="5" key="1">
    <citation type="journal article" date="2019" name="Int. J. Syst. Evol. Microbiol.">
        <title>The Global Catalogue of Microorganisms (GCM) 10K type strain sequencing project: providing services to taxonomists for standard genome sequencing and annotation.</title>
        <authorList>
            <consortium name="The Broad Institute Genomics Platform"/>
            <consortium name="The Broad Institute Genome Sequencing Center for Infectious Disease"/>
            <person name="Wu L."/>
            <person name="Ma J."/>
        </authorList>
    </citation>
    <scope>NUCLEOTIDE SEQUENCE [LARGE SCALE GENOMIC DNA]</scope>
    <source>
        <strain evidence="5">KCTC 52924</strain>
    </source>
</reference>
<accession>A0ABW5VB15</accession>
<feature type="signal peptide" evidence="1">
    <location>
        <begin position="1"/>
        <end position="17"/>
    </location>
</feature>
<dbReference type="InterPro" id="IPR000683">
    <property type="entry name" value="Gfo/Idh/MocA-like_OxRdtase_N"/>
</dbReference>
<name>A0ABW5VB15_9FLAO</name>
<keyword evidence="5" id="KW-1185">Reference proteome</keyword>
<sequence length="459" mass="52268">MKKLVVILLLSMCFSCAENSKKVKNDQMEDKGKVKLMTLDPGHFHAALVQKIMYPEVDSTIYVFAPKGPEVDDFLNKIESYNSRSEAPTHWKVETSFGNDYLENMIAKKPGNVMIVAGKNSKKIDYILAAVKAGINVYADKPLVINPEGFQKLEEAFKVAEEKGVLIYDIMTERFEVTTDMQRLLSAVPNVFGELMEGTPLEPAISKESVHHFFKYVSGEPLVRPAWFFDVNEEGEGIVDVTTHLVDLVQWELFPEQVIKRTDIEMISAKRWSTDLSLEEFSKVTGLDAFPDYLKKDIEGDKLKVYCNGEMVYKIKGKYAKVSVIWNYKAPEGTGDTHYSIMRGTKSDLVIKQGPEENFKPTLYIQLKEDGDFKSEIAAALQGDIASIYPGITSEKINDTLWKIHIPEKYKIGHEAHFAQVTQNYLRYLKQGNLPEWEVPNMLTKYYTTIEGYKMAKEE</sequence>
<dbReference type="SUPFAM" id="SSF51735">
    <property type="entry name" value="NAD(P)-binding Rossmann-fold domains"/>
    <property type="match status" value="1"/>
</dbReference>
<evidence type="ECO:0000259" key="2">
    <source>
        <dbReference type="Pfam" id="PF01408"/>
    </source>
</evidence>
<dbReference type="InterPro" id="IPR036291">
    <property type="entry name" value="NAD(P)-bd_dom_sf"/>
</dbReference>
<evidence type="ECO:0000259" key="3">
    <source>
        <dbReference type="Pfam" id="PF16490"/>
    </source>
</evidence>
<dbReference type="RefSeq" id="WP_251807110.1">
    <property type="nucleotide sequence ID" value="NZ_CP166679.1"/>
</dbReference>
<keyword evidence="1" id="KW-0732">Signal</keyword>
<evidence type="ECO:0000313" key="5">
    <source>
        <dbReference type="Proteomes" id="UP001597532"/>
    </source>
</evidence>
<evidence type="ECO:0000313" key="4">
    <source>
        <dbReference type="EMBL" id="MFD2788506.1"/>
    </source>
</evidence>
<organism evidence="4 5">
    <name type="scientific">Arenibacter antarcticus</name>
    <dbReference type="NCBI Taxonomy" id="2040469"/>
    <lineage>
        <taxon>Bacteria</taxon>
        <taxon>Pseudomonadati</taxon>
        <taxon>Bacteroidota</taxon>
        <taxon>Flavobacteriia</taxon>
        <taxon>Flavobacteriales</taxon>
        <taxon>Flavobacteriaceae</taxon>
        <taxon>Arenibacter</taxon>
    </lineage>
</organism>
<dbReference type="Pfam" id="PF01408">
    <property type="entry name" value="GFO_IDH_MocA"/>
    <property type="match status" value="1"/>
</dbReference>
<feature type="domain" description="Gfo/Idh/MocA-like oxidoreductase N-terminal" evidence="2">
    <location>
        <begin position="89"/>
        <end position="164"/>
    </location>
</feature>
<dbReference type="Gene3D" id="3.40.50.720">
    <property type="entry name" value="NAD(P)-binding Rossmann-like Domain"/>
    <property type="match status" value="1"/>
</dbReference>
<feature type="chain" id="PRO_5046166020" evidence="1">
    <location>
        <begin position="18"/>
        <end position="459"/>
    </location>
</feature>
<feature type="domain" description="Putative oxidoreductase C-terminal" evidence="3">
    <location>
        <begin position="181"/>
        <end position="457"/>
    </location>
</feature>
<dbReference type="Proteomes" id="UP001597532">
    <property type="component" value="Unassembled WGS sequence"/>
</dbReference>
<dbReference type="EMBL" id="JBHUOK010000004">
    <property type="protein sequence ID" value="MFD2788506.1"/>
    <property type="molecule type" value="Genomic_DNA"/>
</dbReference>
<dbReference type="InterPro" id="IPR032459">
    <property type="entry name" value="Oxidoreduct_C"/>
</dbReference>
<protein>
    <submittedName>
        <fullName evidence="4">Oxidoreductase C-terminal domain-containing protein</fullName>
    </submittedName>
</protein>
<proteinExistence type="predicted"/>
<evidence type="ECO:0000256" key="1">
    <source>
        <dbReference type="SAM" id="SignalP"/>
    </source>
</evidence>
<dbReference type="Pfam" id="PF16490">
    <property type="entry name" value="Oxidoreduct_C"/>
    <property type="match status" value="1"/>
</dbReference>
<gene>
    <name evidence="4" type="ORF">ACFS1K_01885</name>
</gene>
<comment type="caution">
    <text evidence="4">The sequence shown here is derived from an EMBL/GenBank/DDBJ whole genome shotgun (WGS) entry which is preliminary data.</text>
</comment>